<proteinExistence type="predicted"/>
<sequence length="126" mass="14800">MEKIETKQQYGRFFNDIDLKTAVISHRQPNIIIIEGGMIMQNIIKKLELQVISVTHDYNSNWMVNFPIAVTTAATFKNRKFNKVYFEISDFWSTPNEIKPNTDVTLYLTTNDYFDDEGRLHVANYK</sequence>
<evidence type="ECO:0000313" key="1">
    <source>
        <dbReference type="EMBL" id="MDF4187290.1"/>
    </source>
</evidence>
<dbReference type="AlphaFoldDB" id="A0AAW6Q752"/>
<dbReference type="EMBL" id="JARKHV010000023">
    <property type="protein sequence ID" value="MDF4187290.1"/>
    <property type="molecule type" value="Genomic_DNA"/>
</dbReference>
<dbReference type="Proteomes" id="UP001213566">
    <property type="component" value="Unassembled WGS sequence"/>
</dbReference>
<protein>
    <submittedName>
        <fullName evidence="1">Uncharacterized protein</fullName>
    </submittedName>
</protein>
<dbReference type="RefSeq" id="WP_276470235.1">
    <property type="nucleotide sequence ID" value="NZ_JARKHV010000023.1"/>
</dbReference>
<comment type="caution">
    <text evidence="1">The sequence shown here is derived from an EMBL/GenBank/DDBJ whole genome shotgun (WGS) entry which is preliminary data.</text>
</comment>
<organism evidence="1 2">
    <name type="scientific">Ligilactobacillus salivarius</name>
    <dbReference type="NCBI Taxonomy" id="1624"/>
    <lineage>
        <taxon>Bacteria</taxon>
        <taxon>Bacillati</taxon>
        <taxon>Bacillota</taxon>
        <taxon>Bacilli</taxon>
        <taxon>Lactobacillales</taxon>
        <taxon>Lactobacillaceae</taxon>
        <taxon>Ligilactobacillus</taxon>
    </lineage>
</organism>
<gene>
    <name evidence="1" type="ORF">PV940_09745</name>
</gene>
<accession>A0AAW6Q752</accession>
<name>A0AAW6Q752_9LACO</name>
<reference evidence="1" key="1">
    <citation type="submission" date="2023-02" db="EMBL/GenBank/DDBJ databases">
        <title>Draft Whole-Genome Sequences of competitive exclusion Lactobacillus salivarius strains for Poultry.</title>
        <authorList>
            <person name="Ma L.M."/>
            <person name="Lopez-Guerra N."/>
            <person name="Zhang G."/>
        </authorList>
    </citation>
    <scope>NUCLEOTIDE SEQUENCE</scope>
    <source>
        <strain evidence="1">Salm-9</strain>
    </source>
</reference>
<evidence type="ECO:0000313" key="2">
    <source>
        <dbReference type="Proteomes" id="UP001213566"/>
    </source>
</evidence>